<keyword evidence="10 11" id="KW-0472">Membrane</keyword>
<dbReference type="PROSITE" id="PS51012">
    <property type="entry name" value="ABC_TM2"/>
    <property type="match status" value="1"/>
</dbReference>
<evidence type="ECO:0000256" key="7">
    <source>
        <dbReference type="ARBA" id="ARBA00022903"/>
    </source>
</evidence>
<evidence type="ECO:0000256" key="10">
    <source>
        <dbReference type="ARBA" id="ARBA00023136"/>
    </source>
</evidence>
<proteinExistence type="inferred from homology"/>
<dbReference type="GO" id="GO:0043190">
    <property type="term" value="C:ATP-binding cassette (ABC) transporter complex"/>
    <property type="evidence" value="ECO:0007669"/>
    <property type="project" value="InterPro"/>
</dbReference>
<dbReference type="PIRSF" id="PIRSF006648">
    <property type="entry name" value="DrrB"/>
    <property type="match status" value="1"/>
</dbReference>
<evidence type="ECO:0000313" key="14">
    <source>
        <dbReference type="Proteomes" id="UP000295606"/>
    </source>
</evidence>
<evidence type="ECO:0000256" key="3">
    <source>
        <dbReference type="ARBA" id="ARBA00022448"/>
    </source>
</evidence>
<keyword evidence="4 11" id="KW-1003">Cell membrane</keyword>
<evidence type="ECO:0000256" key="9">
    <source>
        <dbReference type="ARBA" id="ARBA00023047"/>
    </source>
</evidence>
<dbReference type="GO" id="GO:0015774">
    <property type="term" value="P:polysaccharide transport"/>
    <property type="evidence" value="ECO:0007669"/>
    <property type="project" value="UniProtKB-KW"/>
</dbReference>
<keyword evidence="8 11" id="KW-1133">Transmembrane helix</keyword>
<evidence type="ECO:0000259" key="12">
    <source>
        <dbReference type="PROSITE" id="PS51012"/>
    </source>
</evidence>
<dbReference type="InterPro" id="IPR013525">
    <property type="entry name" value="ABC2_TM"/>
</dbReference>
<feature type="transmembrane region" description="Helical" evidence="11">
    <location>
        <begin position="162"/>
        <end position="180"/>
    </location>
</feature>
<comment type="similarity">
    <text evidence="2 11">Belongs to the ABC-2 integral membrane protein family.</text>
</comment>
<dbReference type="OrthoDB" id="9786910at2"/>
<gene>
    <name evidence="13" type="ORF">E1N52_38730</name>
</gene>
<name>A0A4R5L4P2_9BURK</name>
<organism evidence="13 14">
    <name type="scientific">Paraburkholderia guartelaensis</name>
    <dbReference type="NCBI Taxonomy" id="2546446"/>
    <lineage>
        <taxon>Bacteria</taxon>
        <taxon>Pseudomonadati</taxon>
        <taxon>Pseudomonadota</taxon>
        <taxon>Betaproteobacteria</taxon>
        <taxon>Burkholderiales</taxon>
        <taxon>Burkholderiaceae</taxon>
        <taxon>Paraburkholderia</taxon>
    </lineage>
</organism>
<dbReference type="EMBL" id="SMOD01000056">
    <property type="protein sequence ID" value="TDG02660.1"/>
    <property type="molecule type" value="Genomic_DNA"/>
</dbReference>
<dbReference type="GO" id="GO:0140359">
    <property type="term" value="F:ABC-type transporter activity"/>
    <property type="evidence" value="ECO:0007669"/>
    <property type="project" value="InterPro"/>
</dbReference>
<feature type="transmembrane region" description="Helical" evidence="11">
    <location>
        <begin position="42"/>
        <end position="63"/>
    </location>
</feature>
<keyword evidence="7" id="KW-0972">Capsule biogenesis/degradation</keyword>
<feature type="transmembrane region" description="Helical" evidence="11">
    <location>
        <begin position="75"/>
        <end position="92"/>
    </location>
</feature>
<keyword evidence="3 11" id="KW-0813">Transport</keyword>
<feature type="transmembrane region" description="Helical" evidence="11">
    <location>
        <begin position="187"/>
        <end position="205"/>
    </location>
</feature>
<evidence type="ECO:0000256" key="2">
    <source>
        <dbReference type="ARBA" id="ARBA00007783"/>
    </source>
</evidence>
<dbReference type="AlphaFoldDB" id="A0A4R5L4P2"/>
<dbReference type="InterPro" id="IPR047817">
    <property type="entry name" value="ABC2_TM_bact-type"/>
</dbReference>
<dbReference type="InterPro" id="IPR000412">
    <property type="entry name" value="ABC_2_transport"/>
</dbReference>
<reference evidence="13 14" key="1">
    <citation type="submission" date="2019-03" db="EMBL/GenBank/DDBJ databases">
        <title>Paraburkholderia sp. isolated from native Mimosa gymnas in Guartela State Park, Brazil.</title>
        <authorList>
            <person name="Paulitsch F."/>
            <person name="Hungria M."/>
            <person name="Delamuta J.R.M."/>
            <person name="Ribeiro R.A."/>
            <person name="Dall'Agnol R."/>
            <person name="Silva J.S.B."/>
        </authorList>
    </citation>
    <scope>NUCLEOTIDE SEQUENCE [LARGE SCALE GENOMIC DNA]</scope>
    <source>
        <strain evidence="13 14">CNPSo 3008</strain>
    </source>
</reference>
<evidence type="ECO:0000256" key="8">
    <source>
        <dbReference type="ARBA" id="ARBA00022989"/>
    </source>
</evidence>
<keyword evidence="6 11" id="KW-0812">Transmembrane</keyword>
<evidence type="ECO:0000256" key="11">
    <source>
        <dbReference type="RuleBase" id="RU361157"/>
    </source>
</evidence>
<evidence type="ECO:0000256" key="6">
    <source>
        <dbReference type="ARBA" id="ARBA00022692"/>
    </source>
</evidence>
<feature type="domain" description="ABC transmembrane type-2" evidence="12">
    <location>
        <begin position="39"/>
        <end position="264"/>
    </location>
</feature>
<comment type="caution">
    <text evidence="13">The sequence shown here is derived from an EMBL/GenBank/DDBJ whole genome shotgun (WGS) entry which is preliminary data.</text>
</comment>
<dbReference type="Proteomes" id="UP000295606">
    <property type="component" value="Unassembled WGS sequence"/>
</dbReference>
<sequence>MLRLIDYPKRMLRMIVTNRGLIAALTVREVLGRYRGSMLGMFWAVFQPVLMLAVYTFVFGVIFRSRWPGGTGSRAEFALVLFSGLLVFNMFAECLNRAPSIILSNVNYVKRVVFPLEILPLVAVAVALFHLFISFLVWLAFYLIAIGVPSITVLLFPVALLPLVFLSLGIAWFFSALGVFIRDTAQITGLFTTVLMFLSPIFYSADSIPPRFRPVAELNPLVPLIEQVRRVLMWHEGLDLHAYVPVLVLSIVVLLGGFWWFEKTRKGFADVL</sequence>
<dbReference type="PRINTS" id="PR00164">
    <property type="entry name" value="ABC2TRNSPORT"/>
</dbReference>
<evidence type="ECO:0000256" key="1">
    <source>
        <dbReference type="ARBA" id="ARBA00004651"/>
    </source>
</evidence>
<dbReference type="PANTHER" id="PTHR30413:SF10">
    <property type="entry name" value="CAPSULE POLYSACCHARIDE EXPORT INNER-MEMBRANE PROTEIN CTRC"/>
    <property type="match status" value="1"/>
</dbReference>
<comment type="caution">
    <text evidence="11">Lacks conserved residue(s) required for the propagation of feature annotation.</text>
</comment>
<keyword evidence="5" id="KW-0762">Sugar transport</keyword>
<feature type="transmembrane region" description="Helical" evidence="11">
    <location>
        <begin position="242"/>
        <end position="261"/>
    </location>
</feature>
<protein>
    <recommendedName>
        <fullName evidence="11">Transport permease protein</fullName>
    </recommendedName>
</protein>
<evidence type="ECO:0000256" key="4">
    <source>
        <dbReference type="ARBA" id="ARBA00022475"/>
    </source>
</evidence>
<dbReference type="Pfam" id="PF01061">
    <property type="entry name" value="ABC2_membrane"/>
    <property type="match status" value="1"/>
</dbReference>
<keyword evidence="9" id="KW-0625">Polysaccharide transport</keyword>
<dbReference type="GO" id="GO:0015920">
    <property type="term" value="P:lipopolysaccharide transport"/>
    <property type="evidence" value="ECO:0007669"/>
    <property type="project" value="TreeGrafter"/>
</dbReference>
<dbReference type="PANTHER" id="PTHR30413">
    <property type="entry name" value="INNER MEMBRANE TRANSPORT PERMEASE"/>
    <property type="match status" value="1"/>
</dbReference>
<accession>A0A4R5L4P2</accession>
<comment type="subcellular location">
    <subcellularLocation>
        <location evidence="11">Cell inner membrane</location>
        <topology evidence="11">Multi-pass membrane protein</topology>
    </subcellularLocation>
    <subcellularLocation>
        <location evidence="1">Cell membrane</location>
        <topology evidence="1">Multi-pass membrane protein</topology>
    </subcellularLocation>
</comment>
<evidence type="ECO:0000313" key="13">
    <source>
        <dbReference type="EMBL" id="TDG02660.1"/>
    </source>
</evidence>
<evidence type="ECO:0000256" key="5">
    <source>
        <dbReference type="ARBA" id="ARBA00022597"/>
    </source>
</evidence>